<feature type="chain" id="PRO_5017192944" description="Cell wall protein" evidence="3">
    <location>
        <begin position="31"/>
        <end position="293"/>
    </location>
</feature>
<dbReference type="EMBL" id="RBAN01000003">
    <property type="protein sequence ID" value="RKN54431.1"/>
    <property type="molecule type" value="Genomic_DNA"/>
</dbReference>
<feature type="compositionally biased region" description="Low complexity" evidence="1">
    <location>
        <begin position="179"/>
        <end position="235"/>
    </location>
</feature>
<evidence type="ECO:0000313" key="5">
    <source>
        <dbReference type="Proteomes" id="UP000279968"/>
    </source>
</evidence>
<dbReference type="OrthoDB" id="3685630at2"/>
<evidence type="ECO:0000256" key="2">
    <source>
        <dbReference type="SAM" id="Phobius"/>
    </source>
</evidence>
<protein>
    <recommendedName>
        <fullName evidence="6">Cell wall protein</fullName>
    </recommendedName>
</protein>
<proteinExistence type="predicted"/>
<evidence type="ECO:0000313" key="4">
    <source>
        <dbReference type="EMBL" id="RKN54431.1"/>
    </source>
</evidence>
<feature type="region of interest" description="Disordered" evidence="1">
    <location>
        <begin position="167"/>
        <end position="244"/>
    </location>
</feature>
<dbReference type="Proteomes" id="UP000279968">
    <property type="component" value="Unassembled WGS sequence"/>
</dbReference>
<evidence type="ECO:0008006" key="6">
    <source>
        <dbReference type="Google" id="ProtNLM"/>
    </source>
</evidence>
<gene>
    <name evidence="4" type="ORF">D7193_20875</name>
</gene>
<keyword evidence="3" id="KW-0732">Signal</keyword>
<feature type="signal peptide" evidence="3">
    <location>
        <begin position="1"/>
        <end position="30"/>
    </location>
</feature>
<sequence length="293" mass="29456">MTTLWRRVLAAALSLTAAVGGLLVAGTAHAQAVSTGSLSFDGDSGDYISQGKSYSYATSRGDELTVSSSSGSTVSISVNAYNGDWWTLTFDAPGTQVLAPRTYTAAHRHPFNGTGPGLDLSGEGRGCNELVGSFTVSKAVFGPNGYVQAFDATFEQHCEEGTPAARGAVHISNRPPPSSAATKPSATTKPRTTTASPRAATAKPRPTTASPRPATASPQAAAAGPHAGPDSSPGATPVGGGSAAADDTHVSIAAVARNVTFSPLLLIGVGLVGLAGLLTLGLAVGLVLYVRVR</sequence>
<keyword evidence="2" id="KW-0472">Membrane</keyword>
<accession>A0A3B0A1T5</accession>
<evidence type="ECO:0000256" key="1">
    <source>
        <dbReference type="SAM" id="MobiDB-lite"/>
    </source>
</evidence>
<dbReference type="AlphaFoldDB" id="A0A3B0A1T5"/>
<keyword evidence="2" id="KW-0812">Transmembrane</keyword>
<organism evidence="4 5">
    <name type="scientific">Micromonospora costi</name>
    <dbReference type="NCBI Taxonomy" id="1530042"/>
    <lineage>
        <taxon>Bacteria</taxon>
        <taxon>Bacillati</taxon>
        <taxon>Actinomycetota</taxon>
        <taxon>Actinomycetes</taxon>
        <taxon>Micromonosporales</taxon>
        <taxon>Micromonosporaceae</taxon>
        <taxon>Micromonospora</taxon>
    </lineage>
</organism>
<keyword evidence="5" id="KW-1185">Reference proteome</keyword>
<reference evidence="4 5" key="1">
    <citation type="journal article" date="2015" name="Int. J. Syst. Evol. Microbiol.">
        <title>Micromonospora costi sp. nov., isolated from a leaf of Costus speciosus.</title>
        <authorList>
            <person name="Thawai C."/>
        </authorList>
    </citation>
    <scope>NUCLEOTIDE SEQUENCE [LARGE SCALE GENOMIC DNA]</scope>
    <source>
        <strain evidence="4 5">CS1-12</strain>
    </source>
</reference>
<feature type="transmembrane region" description="Helical" evidence="2">
    <location>
        <begin position="264"/>
        <end position="290"/>
    </location>
</feature>
<keyword evidence="2" id="KW-1133">Transmembrane helix</keyword>
<dbReference type="RefSeq" id="WP_120781154.1">
    <property type="nucleotide sequence ID" value="NZ_JBHLUP010000001.1"/>
</dbReference>
<evidence type="ECO:0000256" key="3">
    <source>
        <dbReference type="SAM" id="SignalP"/>
    </source>
</evidence>
<name>A0A3B0A1T5_9ACTN</name>
<comment type="caution">
    <text evidence="4">The sequence shown here is derived from an EMBL/GenBank/DDBJ whole genome shotgun (WGS) entry which is preliminary data.</text>
</comment>